<evidence type="ECO:0000313" key="3">
    <source>
        <dbReference type="Proteomes" id="UP000235392"/>
    </source>
</evidence>
<organism evidence="2 3">
    <name type="scientific">Puccinia coronata f. sp. avenae</name>
    <dbReference type="NCBI Taxonomy" id="200324"/>
    <lineage>
        <taxon>Eukaryota</taxon>
        <taxon>Fungi</taxon>
        <taxon>Dikarya</taxon>
        <taxon>Basidiomycota</taxon>
        <taxon>Pucciniomycotina</taxon>
        <taxon>Pucciniomycetes</taxon>
        <taxon>Pucciniales</taxon>
        <taxon>Pucciniaceae</taxon>
        <taxon>Puccinia</taxon>
    </lineage>
</organism>
<sequence length="103" mass="10963">MGHTNVITNKDPLLTRTAGINRSNGSSSSSQTTVLTGGRTALSVKARANSSDRFVRPVPAGPVRPVPGTDRQACPTCRQVLRSDSACPTTGTRLFEHRSNCRV</sequence>
<protein>
    <submittedName>
        <fullName evidence="2">Uncharacterized protein</fullName>
    </submittedName>
</protein>
<dbReference type="AlphaFoldDB" id="A0A2N5U4L3"/>
<evidence type="ECO:0000256" key="1">
    <source>
        <dbReference type="SAM" id="MobiDB-lite"/>
    </source>
</evidence>
<dbReference type="Proteomes" id="UP000235392">
    <property type="component" value="Unassembled WGS sequence"/>
</dbReference>
<feature type="compositionally biased region" description="Polar residues" evidence="1">
    <location>
        <begin position="18"/>
        <end position="35"/>
    </location>
</feature>
<proteinExistence type="predicted"/>
<accession>A0A2N5U4L3</accession>
<feature type="region of interest" description="Disordered" evidence="1">
    <location>
        <begin position="1"/>
        <end position="72"/>
    </location>
</feature>
<name>A0A2N5U4L3_9BASI</name>
<reference evidence="2 3" key="1">
    <citation type="submission" date="2017-11" db="EMBL/GenBank/DDBJ databases">
        <title>De novo assembly and phasing of dikaryotic genomes from two isolates of Puccinia coronata f. sp. avenae, the causal agent of oat crown rust.</title>
        <authorList>
            <person name="Miller M.E."/>
            <person name="Zhang Y."/>
            <person name="Omidvar V."/>
            <person name="Sperschneider J."/>
            <person name="Schwessinger B."/>
            <person name="Raley C."/>
            <person name="Palmer J.M."/>
            <person name="Garnica D."/>
            <person name="Upadhyaya N."/>
            <person name="Rathjen J."/>
            <person name="Taylor J.M."/>
            <person name="Park R.F."/>
            <person name="Dodds P.N."/>
            <person name="Hirsch C.D."/>
            <person name="Kianian S.F."/>
            <person name="Figueroa M."/>
        </authorList>
    </citation>
    <scope>NUCLEOTIDE SEQUENCE [LARGE SCALE GENOMIC DNA]</scope>
    <source>
        <strain evidence="2">12SD80</strain>
    </source>
</reference>
<gene>
    <name evidence="2" type="ORF">PCASD_16844</name>
</gene>
<comment type="caution">
    <text evidence="2">The sequence shown here is derived from an EMBL/GenBank/DDBJ whole genome shotgun (WGS) entry which is preliminary data.</text>
</comment>
<evidence type="ECO:0000313" key="2">
    <source>
        <dbReference type="EMBL" id="PLW32679.1"/>
    </source>
</evidence>
<dbReference type="EMBL" id="PGCI01000237">
    <property type="protein sequence ID" value="PLW32679.1"/>
    <property type="molecule type" value="Genomic_DNA"/>
</dbReference>